<feature type="domain" description="Protein kinase" evidence="12">
    <location>
        <begin position="125"/>
        <end position="390"/>
    </location>
</feature>
<dbReference type="PANTHER" id="PTHR48013">
    <property type="entry name" value="DUAL SPECIFICITY MITOGEN-ACTIVATED PROTEIN KINASE KINASE 5-RELATED"/>
    <property type="match status" value="1"/>
</dbReference>
<dbReference type="PROSITE" id="PS50011">
    <property type="entry name" value="PROTEIN_KINASE_DOM"/>
    <property type="match status" value="1"/>
</dbReference>
<dbReference type="GO" id="GO:0004674">
    <property type="term" value="F:protein serine/threonine kinase activity"/>
    <property type="evidence" value="ECO:0007669"/>
    <property type="project" value="UniProtKB-KW"/>
</dbReference>
<dbReference type="PROSITE" id="PS00107">
    <property type="entry name" value="PROTEIN_KINASE_ATP"/>
    <property type="match status" value="1"/>
</dbReference>
<dbReference type="SMART" id="SM00220">
    <property type="entry name" value="S_TKc"/>
    <property type="match status" value="1"/>
</dbReference>
<dbReference type="InterPro" id="IPR011009">
    <property type="entry name" value="Kinase-like_dom_sf"/>
</dbReference>
<evidence type="ECO:0000256" key="2">
    <source>
        <dbReference type="ARBA" id="ARBA00022553"/>
    </source>
</evidence>
<evidence type="ECO:0000256" key="9">
    <source>
        <dbReference type="ARBA" id="ARBA00038999"/>
    </source>
</evidence>
<keyword evidence="4 10" id="KW-0547">Nucleotide-binding</keyword>
<protein>
    <recommendedName>
        <fullName evidence="9">mitogen-activated protein kinase kinase</fullName>
        <ecNumber evidence="9">2.7.12.2</ecNumber>
    </recommendedName>
</protein>
<dbReference type="GO" id="GO:0004713">
    <property type="term" value="F:protein tyrosine kinase activity"/>
    <property type="evidence" value="ECO:0007669"/>
    <property type="project" value="UniProtKB-KW"/>
</dbReference>
<gene>
    <name evidence="13" type="ORF">R5R35_012051</name>
</gene>
<dbReference type="Proteomes" id="UP001378592">
    <property type="component" value="Unassembled WGS sequence"/>
</dbReference>
<evidence type="ECO:0000256" key="6">
    <source>
        <dbReference type="ARBA" id="ARBA00022840"/>
    </source>
</evidence>
<reference evidence="13 14" key="1">
    <citation type="submission" date="2024-03" db="EMBL/GenBank/DDBJ databases">
        <title>The genome assembly and annotation of the cricket Gryllus longicercus Weissman &amp; Gray.</title>
        <authorList>
            <person name="Szrajer S."/>
            <person name="Gray D."/>
            <person name="Ylla G."/>
        </authorList>
    </citation>
    <scope>NUCLEOTIDE SEQUENCE [LARGE SCALE GENOMIC DNA]</scope>
    <source>
        <strain evidence="13">DAG 2021-001</strain>
        <tissue evidence="13">Whole body minus gut</tissue>
    </source>
</reference>
<comment type="caution">
    <text evidence="13">The sequence shown here is derived from an EMBL/GenBank/DDBJ whole genome shotgun (WGS) entry which is preliminary data.</text>
</comment>
<keyword evidence="6 10" id="KW-0067">ATP-binding</keyword>
<dbReference type="GO" id="GO:0005829">
    <property type="term" value="C:cytosol"/>
    <property type="evidence" value="ECO:0007669"/>
    <property type="project" value="UniProtKB-ARBA"/>
</dbReference>
<dbReference type="Gene3D" id="1.10.510.10">
    <property type="entry name" value="Transferase(Phosphotransferase) domain 1"/>
    <property type="match status" value="1"/>
</dbReference>
<keyword evidence="2" id="KW-0597">Phosphoprotein</keyword>
<accession>A0AAN9YZR4</accession>
<dbReference type="Pfam" id="PF00069">
    <property type="entry name" value="Pkinase"/>
    <property type="match status" value="1"/>
</dbReference>
<evidence type="ECO:0000256" key="7">
    <source>
        <dbReference type="ARBA" id="ARBA00023137"/>
    </source>
</evidence>
<dbReference type="CDD" id="cd06616">
    <property type="entry name" value="PKc_MKK4"/>
    <property type="match status" value="1"/>
</dbReference>
<evidence type="ECO:0000256" key="5">
    <source>
        <dbReference type="ARBA" id="ARBA00022777"/>
    </source>
</evidence>
<evidence type="ECO:0000256" key="3">
    <source>
        <dbReference type="ARBA" id="ARBA00022679"/>
    </source>
</evidence>
<feature type="binding site" evidence="10">
    <location>
        <position position="154"/>
    </location>
    <ligand>
        <name>ATP</name>
        <dbReference type="ChEBI" id="CHEBI:30616"/>
    </ligand>
</feature>
<dbReference type="PANTHER" id="PTHR48013:SF15">
    <property type="entry name" value="DUAL SPECIFICITY MITOGEN-ACTIVATED PROTEIN KINASE KINASE 4"/>
    <property type="match status" value="1"/>
</dbReference>
<dbReference type="InterPro" id="IPR017441">
    <property type="entry name" value="Protein_kinase_ATP_BS"/>
</dbReference>
<dbReference type="InterPro" id="IPR008271">
    <property type="entry name" value="Ser/Thr_kinase_AS"/>
</dbReference>
<name>A0AAN9YZR4_9ORTH</name>
<dbReference type="AlphaFoldDB" id="A0AAN9YZR4"/>
<dbReference type="EC" id="2.7.12.2" evidence="9"/>
<dbReference type="FunFam" id="1.10.510.10:FF:000090">
    <property type="entry name" value="Dual specificity mitogen-activated protein kinase kinase 4"/>
    <property type="match status" value="1"/>
</dbReference>
<sequence>MAEHQGNPSNHINQGSLYNQPLVTNSVEFTLPVAAEKRRALKLSFGSTPSGFPLGGPSTHPIQPFVYTAEDRFSSSPSRTRIPTQRRAYPYEEAEKTRDRFAFGQSTGKLKVSPELVYDFTSDDLQDLGEIGRGAFGTVNKMVHRRSNTVMAVKRIRSTVDEKEQKQLLMDLEVVMKSNECPYIVQFYGALFKEGDCWICMELMDTSLDKFYKFIYEKLRQRIPEKIIGKITVATVKALNYLKEQLMIIHRDVKPSNILLDKRGNIKLCDFGISGQLVDSIARTRDAGCRPYMAPERIDPQRARGYDVRSDVWSLGITLMEVATGRFPYPKWNSVFEQLCQVVQGDPPRLSPNENGNHFTMDFVNFVNTCLIKEETQRPKYNKLLEHPFIRRSDEAVVDVAQYVKNILDNMANNGAPMFTTNQP</sequence>
<evidence type="ECO:0000259" key="12">
    <source>
        <dbReference type="PROSITE" id="PS50011"/>
    </source>
</evidence>
<evidence type="ECO:0000256" key="8">
    <source>
        <dbReference type="ARBA" id="ARBA00038035"/>
    </source>
</evidence>
<dbReference type="EMBL" id="JAZDUA010000585">
    <property type="protein sequence ID" value="KAK7790793.1"/>
    <property type="molecule type" value="Genomic_DNA"/>
</dbReference>
<keyword evidence="7" id="KW-0829">Tyrosine-protein kinase</keyword>
<dbReference type="GO" id="GO:0033554">
    <property type="term" value="P:cellular response to stress"/>
    <property type="evidence" value="ECO:0007669"/>
    <property type="project" value="UniProtKB-ARBA"/>
</dbReference>
<comment type="similarity">
    <text evidence="8">Belongs to the protein kinase superfamily. STE Ser/Thr protein kinase family. MAP kinase kinase subfamily.</text>
</comment>
<organism evidence="13 14">
    <name type="scientific">Gryllus longicercus</name>
    <dbReference type="NCBI Taxonomy" id="2509291"/>
    <lineage>
        <taxon>Eukaryota</taxon>
        <taxon>Metazoa</taxon>
        <taxon>Ecdysozoa</taxon>
        <taxon>Arthropoda</taxon>
        <taxon>Hexapoda</taxon>
        <taxon>Insecta</taxon>
        <taxon>Pterygota</taxon>
        <taxon>Neoptera</taxon>
        <taxon>Polyneoptera</taxon>
        <taxon>Orthoptera</taxon>
        <taxon>Ensifera</taxon>
        <taxon>Gryllidea</taxon>
        <taxon>Grylloidea</taxon>
        <taxon>Gryllidae</taxon>
        <taxon>Gryllinae</taxon>
        <taxon>Gryllus</taxon>
    </lineage>
</organism>
<evidence type="ECO:0000256" key="1">
    <source>
        <dbReference type="ARBA" id="ARBA00022527"/>
    </source>
</evidence>
<evidence type="ECO:0000313" key="13">
    <source>
        <dbReference type="EMBL" id="KAK7790793.1"/>
    </source>
</evidence>
<dbReference type="InterPro" id="IPR000719">
    <property type="entry name" value="Prot_kinase_dom"/>
</dbReference>
<dbReference type="SUPFAM" id="SSF56112">
    <property type="entry name" value="Protein kinase-like (PK-like)"/>
    <property type="match status" value="1"/>
</dbReference>
<keyword evidence="3" id="KW-0808">Transferase</keyword>
<dbReference type="FunFam" id="3.30.200.20:FF:000126">
    <property type="entry name" value="Dual specificity mitogen-activated protein kinase kinase 4"/>
    <property type="match status" value="1"/>
</dbReference>
<keyword evidence="5" id="KW-0418">Kinase</keyword>
<evidence type="ECO:0000313" key="14">
    <source>
        <dbReference type="Proteomes" id="UP001378592"/>
    </source>
</evidence>
<evidence type="ECO:0000256" key="11">
    <source>
        <dbReference type="RuleBase" id="RU000304"/>
    </source>
</evidence>
<evidence type="ECO:0000256" key="4">
    <source>
        <dbReference type="ARBA" id="ARBA00022741"/>
    </source>
</evidence>
<dbReference type="GO" id="GO:0005524">
    <property type="term" value="F:ATP binding"/>
    <property type="evidence" value="ECO:0007669"/>
    <property type="project" value="UniProtKB-UniRule"/>
</dbReference>
<keyword evidence="14" id="KW-1185">Reference proteome</keyword>
<dbReference type="Gene3D" id="3.30.200.20">
    <property type="entry name" value="Phosphorylase Kinase, domain 1"/>
    <property type="match status" value="1"/>
</dbReference>
<evidence type="ECO:0000256" key="10">
    <source>
        <dbReference type="PROSITE-ProRule" id="PRU10141"/>
    </source>
</evidence>
<dbReference type="PROSITE" id="PS00108">
    <property type="entry name" value="PROTEIN_KINASE_ST"/>
    <property type="match status" value="1"/>
</dbReference>
<proteinExistence type="inferred from homology"/>
<keyword evidence="1 11" id="KW-0723">Serine/threonine-protein kinase</keyword>
<dbReference type="GO" id="GO:0008545">
    <property type="term" value="F:JUN kinase kinase activity"/>
    <property type="evidence" value="ECO:0007669"/>
    <property type="project" value="TreeGrafter"/>
</dbReference>